<accession>A0AAN9QJA4</accession>
<protein>
    <submittedName>
        <fullName evidence="1">Uncharacterized protein</fullName>
    </submittedName>
</protein>
<comment type="caution">
    <text evidence="1">The sequence shown here is derived from an EMBL/GenBank/DDBJ whole genome shotgun (WGS) entry which is preliminary data.</text>
</comment>
<keyword evidence="2" id="KW-1185">Reference proteome</keyword>
<reference evidence="1 2" key="1">
    <citation type="submission" date="2024-01" db="EMBL/GenBank/DDBJ databases">
        <title>The genomes of 5 underutilized Papilionoideae crops provide insights into root nodulation and disease resistanc.</title>
        <authorList>
            <person name="Jiang F."/>
        </authorList>
    </citation>
    <scope>NUCLEOTIDE SEQUENCE [LARGE SCALE GENOMIC DNA]</scope>
    <source>
        <strain evidence="1">LVBAO_FW01</strain>
        <tissue evidence="1">Leaves</tissue>
    </source>
</reference>
<sequence length="99" mass="10677">MEERGLLCLLARGAVGEEKIRMGVEVSLFPGVSDSGDIEIACVPPSTSSNKHETVVGVYGLTKLPLCQHNFGCFNANFLFQSQGKMPSRVNCPEHLALV</sequence>
<dbReference type="EMBL" id="JAYMYQ010000004">
    <property type="protein sequence ID" value="KAK7336801.1"/>
    <property type="molecule type" value="Genomic_DNA"/>
</dbReference>
<dbReference type="Proteomes" id="UP001367508">
    <property type="component" value="Unassembled WGS sequence"/>
</dbReference>
<name>A0AAN9QJA4_CANGL</name>
<evidence type="ECO:0000313" key="2">
    <source>
        <dbReference type="Proteomes" id="UP001367508"/>
    </source>
</evidence>
<evidence type="ECO:0000313" key="1">
    <source>
        <dbReference type="EMBL" id="KAK7336801.1"/>
    </source>
</evidence>
<proteinExistence type="predicted"/>
<organism evidence="1 2">
    <name type="scientific">Canavalia gladiata</name>
    <name type="common">Sword bean</name>
    <name type="synonym">Dolichos gladiatus</name>
    <dbReference type="NCBI Taxonomy" id="3824"/>
    <lineage>
        <taxon>Eukaryota</taxon>
        <taxon>Viridiplantae</taxon>
        <taxon>Streptophyta</taxon>
        <taxon>Embryophyta</taxon>
        <taxon>Tracheophyta</taxon>
        <taxon>Spermatophyta</taxon>
        <taxon>Magnoliopsida</taxon>
        <taxon>eudicotyledons</taxon>
        <taxon>Gunneridae</taxon>
        <taxon>Pentapetalae</taxon>
        <taxon>rosids</taxon>
        <taxon>fabids</taxon>
        <taxon>Fabales</taxon>
        <taxon>Fabaceae</taxon>
        <taxon>Papilionoideae</taxon>
        <taxon>50 kb inversion clade</taxon>
        <taxon>NPAAA clade</taxon>
        <taxon>indigoferoid/millettioid clade</taxon>
        <taxon>Phaseoleae</taxon>
        <taxon>Canavalia</taxon>
    </lineage>
</organism>
<dbReference type="AlphaFoldDB" id="A0AAN9QJA4"/>
<gene>
    <name evidence="1" type="ORF">VNO77_17349</name>
</gene>